<comment type="caution">
    <text evidence="3">The sequence shown here is derived from an EMBL/GenBank/DDBJ whole genome shotgun (WGS) entry which is preliminary data.</text>
</comment>
<sequence>MTGPVVIRFGRLGDTILLQPLLHKLHMRYGRPCQLLALGDWSPALYSAQPEVAGCIPLRSQYGPIWMRPQRWRAALALRRLRGSPFYICEPEFRTRTKVRPMLALAGVPAEHCTFIEDIPSIEDEHWVDWLLRFADTTPAAFRASCASMALPVHAAPQLHVSAAERVDRDAWLREQGMGGRPLVLLQPANKRTMRWNGVRAAEDDDKSWPAERWAALARAISYRLPQAQVLFCGSAAEAGYLDTLLAVTDAESPRIAAAALPLGRLKALLEIAHSMVSIDTGPAHLAAAMGCPLVVLMGNRSPQLWTPRSGSGSEVRLLGGLPAVRRVDEIETAQVVSAWRALRGRTAAETAHQDAVETIAYSAGCAG</sequence>
<evidence type="ECO:0000256" key="2">
    <source>
        <dbReference type="ARBA" id="ARBA00022679"/>
    </source>
</evidence>
<evidence type="ECO:0000313" key="4">
    <source>
        <dbReference type="Proteomes" id="UP000621898"/>
    </source>
</evidence>
<dbReference type="Proteomes" id="UP000621898">
    <property type="component" value="Unassembled WGS sequence"/>
</dbReference>
<dbReference type="Pfam" id="PF01075">
    <property type="entry name" value="Glyco_transf_9"/>
    <property type="match status" value="1"/>
</dbReference>
<accession>A0ABQ3A5G9</accession>
<dbReference type="PANTHER" id="PTHR30160">
    <property type="entry name" value="TETRAACYLDISACCHARIDE 4'-KINASE-RELATED"/>
    <property type="match status" value="1"/>
</dbReference>
<protein>
    <recommendedName>
        <fullName evidence="5">Heptosyltransferase-2</fullName>
    </recommendedName>
</protein>
<dbReference type="InterPro" id="IPR002201">
    <property type="entry name" value="Glyco_trans_9"/>
</dbReference>
<evidence type="ECO:0000313" key="3">
    <source>
        <dbReference type="EMBL" id="GGY32762.1"/>
    </source>
</evidence>
<evidence type="ECO:0000256" key="1">
    <source>
        <dbReference type="ARBA" id="ARBA00022676"/>
    </source>
</evidence>
<keyword evidence="4" id="KW-1185">Reference proteome</keyword>
<dbReference type="Gene3D" id="3.40.50.2000">
    <property type="entry name" value="Glycogen Phosphorylase B"/>
    <property type="match status" value="2"/>
</dbReference>
<keyword evidence="2" id="KW-0808">Transferase</keyword>
<keyword evidence="1" id="KW-0328">Glycosyltransferase</keyword>
<dbReference type="PANTHER" id="PTHR30160:SF1">
    <property type="entry name" value="LIPOPOLYSACCHARIDE 1,2-N-ACETYLGLUCOSAMINETRANSFERASE-RELATED"/>
    <property type="match status" value="1"/>
</dbReference>
<evidence type="ECO:0008006" key="5">
    <source>
        <dbReference type="Google" id="ProtNLM"/>
    </source>
</evidence>
<dbReference type="InterPro" id="IPR051199">
    <property type="entry name" value="LPS_LOS_Heptosyltrfase"/>
</dbReference>
<dbReference type="SUPFAM" id="SSF53756">
    <property type="entry name" value="UDP-Glycosyltransferase/glycogen phosphorylase"/>
    <property type="match status" value="1"/>
</dbReference>
<organism evidence="3 4">
    <name type="scientific">Rhodanobacter panaciterrae</name>
    <dbReference type="NCBI Taxonomy" id="490572"/>
    <lineage>
        <taxon>Bacteria</taxon>
        <taxon>Pseudomonadati</taxon>
        <taxon>Pseudomonadota</taxon>
        <taxon>Gammaproteobacteria</taxon>
        <taxon>Lysobacterales</taxon>
        <taxon>Rhodanobacteraceae</taxon>
        <taxon>Rhodanobacter</taxon>
    </lineage>
</organism>
<dbReference type="EMBL" id="BMXT01000003">
    <property type="protein sequence ID" value="GGY32762.1"/>
    <property type="molecule type" value="Genomic_DNA"/>
</dbReference>
<gene>
    <name evidence="3" type="ORF">GCM10008098_27800</name>
</gene>
<name>A0ABQ3A5G9_9GAMM</name>
<proteinExistence type="predicted"/>
<reference evidence="4" key="1">
    <citation type="journal article" date="2019" name="Int. J. Syst. Evol. Microbiol.">
        <title>The Global Catalogue of Microorganisms (GCM) 10K type strain sequencing project: providing services to taxonomists for standard genome sequencing and annotation.</title>
        <authorList>
            <consortium name="The Broad Institute Genomics Platform"/>
            <consortium name="The Broad Institute Genome Sequencing Center for Infectious Disease"/>
            <person name="Wu L."/>
            <person name="Ma J."/>
        </authorList>
    </citation>
    <scope>NUCLEOTIDE SEQUENCE [LARGE SCALE GENOMIC DNA]</scope>
    <source>
        <strain evidence="4">KCTC 22232</strain>
    </source>
</reference>